<dbReference type="InterPro" id="IPR007742">
    <property type="entry name" value="NosD_dom"/>
</dbReference>
<sequence>MKAMAEKGSILLAVSLAFILFTGPVNGDITVHSGDRIQKAIDSAAPGEIILVSSGSYNESLVVDKSLVLRGIDTGGGQPQVQSDEGPAIILLAKGVTIEGFAIKSQSSRRESAGILIQSNDNLIIDNLVHGCGNAGVVLSHAINNTILSNLIEGNGNEGMYLKNSSRNRLEGNRIRDNRYGLRLEDSHTNEIVGNLLQNNQFEAMYLQASHSNLIEGNLAEDNEVGLVMEKSRSNLVARNDIQGNEKGISLTSQESSIAVSTKGKGVFISYNATPSGAITPSNNTIYLNNLSNEANAYDDGRNRWDDGLIGNNYSDFNDPEEGCRGRTICATSYSIPGGPSIDEHPQASPIREPGLVSGRGGAFMQLSGTSFLPGGEMRLNYTTPAGIDAWLGLQSIALDEENLAQDLYLGENISGDILLTAPYMEGSFKLVMHDSNATAVISLPFNVSSPQISASPSSVLTCEKITVSFQGARGGEKDWIGMYRSESSNALSSQSLARRESGAVTFTAEEAGSYVFKLFATGESTPLTSSNAVEVKADSGHKMVAEPSQVAAGGTVTVTYWGAAPASVIGMYGLTSPDKFDSGKRSTGGKSCGSMVWQLPSTPGQYDFRLFGDDVNRPILAYSNVVTVA</sequence>
<dbReference type="PANTHER" id="PTHR22990">
    <property type="entry name" value="F-BOX ONLY PROTEIN"/>
    <property type="match status" value="1"/>
</dbReference>
<evidence type="ECO:0000259" key="4">
    <source>
        <dbReference type="SMART" id="SM00722"/>
    </source>
</evidence>
<proteinExistence type="predicted"/>
<organism evidence="5">
    <name type="scientific">hydrocarbon metagenome</name>
    <dbReference type="NCBI Taxonomy" id="938273"/>
    <lineage>
        <taxon>unclassified sequences</taxon>
        <taxon>metagenomes</taxon>
        <taxon>ecological metagenomes</taxon>
    </lineage>
</organism>
<evidence type="ECO:0000256" key="2">
    <source>
        <dbReference type="ARBA" id="ARBA00022737"/>
    </source>
</evidence>
<comment type="pathway">
    <text evidence="1">Protein modification; protein ubiquitination.</text>
</comment>
<dbReference type="AlphaFoldDB" id="A0A0W8F948"/>
<name>A0A0W8F948_9ZZZZ</name>
<evidence type="ECO:0000256" key="3">
    <source>
        <dbReference type="ARBA" id="ARBA00022786"/>
    </source>
</evidence>
<dbReference type="InterPro" id="IPR012334">
    <property type="entry name" value="Pectin_lyas_fold"/>
</dbReference>
<dbReference type="NCBIfam" id="TIGR03804">
    <property type="entry name" value="para_beta_helix"/>
    <property type="match status" value="2"/>
</dbReference>
<feature type="domain" description="Carbohydrate-binding/sugar hydrolysis" evidence="4">
    <location>
        <begin position="52"/>
        <end position="193"/>
    </location>
</feature>
<comment type="caution">
    <text evidence="5">The sequence shown here is derived from an EMBL/GenBank/DDBJ whole genome shotgun (WGS) entry which is preliminary data.</text>
</comment>
<dbReference type="SMART" id="SM00710">
    <property type="entry name" value="PbH1"/>
    <property type="match status" value="6"/>
</dbReference>
<dbReference type="Gene3D" id="2.160.20.10">
    <property type="entry name" value="Single-stranded right-handed beta-helix, Pectin lyase-like"/>
    <property type="match status" value="1"/>
</dbReference>
<dbReference type="InterPro" id="IPR051550">
    <property type="entry name" value="SCF-Subunits/Alg-Epimerases"/>
</dbReference>
<dbReference type="PANTHER" id="PTHR22990:SF15">
    <property type="entry name" value="F-BOX ONLY PROTEIN 10"/>
    <property type="match status" value="1"/>
</dbReference>
<evidence type="ECO:0000313" key="5">
    <source>
        <dbReference type="EMBL" id="KUG17122.1"/>
    </source>
</evidence>
<dbReference type="InterPro" id="IPR006633">
    <property type="entry name" value="Carb-bd_sugar_hydrolysis-dom"/>
</dbReference>
<evidence type="ECO:0000256" key="1">
    <source>
        <dbReference type="ARBA" id="ARBA00004906"/>
    </source>
</evidence>
<accession>A0A0W8F948</accession>
<dbReference type="InterPro" id="IPR022441">
    <property type="entry name" value="Para_beta_helix_rpt-2"/>
</dbReference>
<gene>
    <name evidence="5" type="ORF">ASZ90_013195</name>
</gene>
<reference evidence="5" key="1">
    <citation type="journal article" date="2015" name="Proc. Natl. Acad. Sci. U.S.A.">
        <title>Networks of energetic and metabolic interactions define dynamics in microbial communities.</title>
        <authorList>
            <person name="Embree M."/>
            <person name="Liu J.K."/>
            <person name="Al-Bassam M.M."/>
            <person name="Zengler K."/>
        </authorList>
    </citation>
    <scope>NUCLEOTIDE SEQUENCE</scope>
</reference>
<dbReference type="SMART" id="SM00722">
    <property type="entry name" value="CASH"/>
    <property type="match status" value="1"/>
</dbReference>
<dbReference type="InterPro" id="IPR006626">
    <property type="entry name" value="PbH1"/>
</dbReference>
<dbReference type="InterPro" id="IPR011050">
    <property type="entry name" value="Pectin_lyase_fold/virulence"/>
</dbReference>
<dbReference type="Pfam" id="PF05048">
    <property type="entry name" value="NosD"/>
    <property type="match status" value="1"/>
</dbReference>
<keyword evidence="3" id="KW-0833">Ubl conjugation pathway</keyword>
<protein>
    <recommendedName>
        <fullName evidence="4">Carbohydrate-binding/sugar hydrolysis domain-containing protein</fullName>
    </recommendedName>
</protein>
<dbReference type="EMBL" id="LNQE01001461">
    <property type="protein sequence ID" value="KUG17122.1"/>
    <property type="molecule type" value="Genomic_DNA"/>
</dbReference>
<keyword evidence="2" id="KW-0677">Repeat</keyword>
<dbReference type="SUPFAM" id="SSF51126">
    <property type="entry name" value="Pectin lyase-like"/>
    <property type="match status" value="1"/>
</dbReference>